<feature type="transmembrane region" description="Helical" evidence="5">
    <location>
        <begin position="109"/>
        <end position="126"/>
    </location>
</feature>
<comment type="caution">
    <text evidence="7">The sequence shown here is derived from an EMBL/GenBank/DDBJ whole genome shotgun (WGS) entry which is preliminary data.</text>
</comment>
<keyword evidence="4 5" id="KW-0472">Membrane</keyword>
<evidence type="ECO:0000256" key="5">
    <source>
        <dbReference type="SAM" id="Phobius"/>
    </source>
</evidence>
<evidence type="ECO:0000256" key="2">
    <source>
        <dbReference type="ARBA" id="ARBA00022692"/>
    </source>
</evidence>
<accession>A0A9W7E4F1</accession>
<dbReference type="Pfam" id="PF04116">
    <property type="entry name" value="FA_hydroxylase"/>
    <property type="match status" value="1"/>
</dbReference>
<evidence type="ECO:0000313" key="7">
    <source>
        <dbReference type="EMBL" id="GMH65747.1"/>
    </source>
</evidence>
<keyword evidence="8" id="KW-1185">Reference proteome</keyword>
<dbReference type="PANTHER" id="PTHR11863">
    <property type="entry name" value="STEROL DESATURASE"/>
    <property type="match status" value="1"/>
</dbReference>
<dbReference type="GO" id="GO:0005506">
    <property type="term" value="F:iron ion binding"/>
    <property type="evidence" value="ECO:0007669"/>
    <property type="project" value="InterPro"/>
</dbReference>
<dbReference type="EMBL" id="BRXW01000554">
    <property type="protein sequence ID" value="GMH65747.1"/>
    <property type="molecule type" value="Genomic_DNA"/>
</dbReference>
<gene>
    <name evidence="7" type="ORF">TrLO_g14497</name>
</gene>
<dbReference type="GO" id="GO:0008610">
    <property type="term" value="P:lipid biosynthetic process"/>
    <property type="evidence" value="ECO:0007669"/>
    <property type="project" value="InterPro"/>
</dbReference>
<evidence type="ECO:0000256" key="3">
    <source>
        <dbReference type="ARBA" id="ARBA00022989"/>
    </source>
</evidence>
<reference evidence="8" key="1">
    <citation type="journal article" date="2023" name="Commun. Biol.">
        <title>Genome analysis of Parmales, the sister group of diatoms, reveals the evolutionary specialization of diatoms from phago-mixotrophs to photoautotrophs.</title>
        <authorList>
            <person name="Ban H."/>
            <person name="Sato S."/>
            <person name="Yoshikawa S."/>
            <person name="Yamada K."/>
            <person name="Nakamura Y."/>
            <person name="Ichinomiya M."/>
            <person name="Sato N."/>
            <person name="Blanc-Mathieu R."/>
            <person name="Endo H."/>
            <person name="Kuwata A."/>
            <person name="Ogata H."/>
        </authorList>
    </citation>
    <scope>NUCLEOTIDE SEQUENCE [LARGE SCALE GENOMIC DNA]</scope>
    <source>
        <strain evidence="8">NIES 3700</strain>
    </source>
</reference>
<name>A0A9W7E4F1_9STRA</name>
<comment type="subcellular location">
    <subcellularLocation>
        <location evidence="1">Membrane</location>
    </subcellularLocation>
</comment>
<dbReference type="OrthoDB" id="408954at2759"/>
<feature type="transmembrane region" description="Helical" evidence="5">
    <location>
        <begin position="26"/>
        <end position="48"/>
    </location>
</feature>
<dbReference type="InterPro" id="IPR050307">
    <property type="entry name" value="Sterol_Desaturase_Related"/>
</dbReference>
<dbReference type="GO" id="GO:0016020">
    <property type="term" value="C:membrane"/>
    <property type="evidence" value="ECO:0007669"/>
    <property type="project" value="UniProtKB-SubCell"/>
</dbReference>
<dbReference type="GO" id="GO:0016491">
    <property type="term" value="F:oxidoreductase activity"/>
    <property type="evidence" value="ECO:0007669"/>
    <property type="project" value="InterPro"/>
</dbReference>
<feature type="transmembrane region" description="Helical" evidence="5">
    <location>
        <begin position="166"/>
        <end position="189"/>
    </location>
</feature>
<organism evidence="7 8">
    <name type="scientific">Triparma laevis f. longispina</name>
    <dbReference type="NCBI Taxonomy" id="1714387"/>
    <lineage>
        <taxon>Eukaryota</taxon>
        <taxon>Sar</taxon>
        <taxon>Stramenopiles</taxon>
        <taxon>Ochrophyta</taxon>
        <taxon>Bolidophyceae</taxon>
        <taxon>Parmales</taxon>
        <taxon>Triparmaceae</taxon>
        <taxon>Triparma</taxon>
    </lineage>
</organism>
<keyword evidence="3 5" id="KW-1133">Transmembrane helix</keyword>
<dbReference type="InterPro" id="IPR006694">
    <property type="entry name" value="Fatty_acid_hydroxylase"/>
</dbReference>
<feature type="transmembrane region" description="Helical" evidence="5">
    <location>
        <begin position="68"/>
        <end position="89"/>
    </location>
</feature>
<evidence type="ECO:0000313" key="8">
    <source>
        <dbReference type="Proteomes" id="UP001165122"/>
    </source>
</evidence>
<dbReference type="Proteomes" id="UP001165122">
    <property type="component" value="Unassembled WGS sequence"/>
</dbReference>
<sequence length="270" mass="31647">MSDLLSYIISDLTFQLPFTESFLQNALLNGLIYFILAGLFYSLLWSPFQLKPNSRIQLKVTSTFTKRVIELLHSLSAVFIFALVDILLIKAGKAGYTKVYFEHTTLLSFLTSVTLMILLHDTYFYWSHRLLHNPRFYWIHKIHHKSTDPSPFAAFAFHPIETLIEAFFYVLFVVFIPVHVDGIITWQVLQQVDNCILHSGYEIYPSSFLENFVFRFKTSSTHHNLHHKRNKGNYGLYFTWWDKWGGTWIEETDEVFSEVSGRGDNIKKNK</sequence>
<protein>
    <recommendedName>
        <fullName evidence="6">Fatty acid hydroxylase domain-containing protein</fullName>
    </recommendedName>
</protein>
<keyword evidence="2 5" id="KW-0812">Transmembrane</keyword>
<evidence type="ECO:0000256" key="1">
    <source>
        <dbReference type="ARBA" id="ARBA00004370"/>
    </source>
</evidence>
<proteinExistence type="predicted"/>
<dbReference type="AlphaFoldDB" id="A0A9W7E4F1"/>
<evidence type="ECO:0000259" key="6">
    <source>
        <dbReference type="Pfam" id="PF04116"/>
    </source>
</evidence>
<evidence type="ECO:0000256" key="4">
    <source>
        <dbReference type="ARBA" id="ARBA00023136"/>
    </source>
</evidence>
<feature type="domain" description="Fatty acid hydroxylase" evidence="6">
    <location>
        <begin position="114"/>
        <end position="247"/>
    </location>
</feature>